<evidence type="ECO:0000313" key="4">
    <source>
        <dbReference type="EMBL" id="EIN04908.1"/>
    </source>
</evidence>
<dbReference type="OMA" id="HDAFILR"/>
<dbReference type="KEGG" id="psq:PUNSTDRAFT_75658"/>
<accession>R7S3X3</accession>
<keyword evidence="5" id="KW-1185">Reference proteome</keyword>
<evidence type="ECO:0000256" key="2">
    <source>
        <dbReference type="ARBA" id="ARBA00022723"/>
    </source>
</evidence>
<dbReference type="Pfam" id="PF13359">
    <property type="entry name" value="DDE_Tnp_4"/>
    <property type="match status" value="1"/>
</dbReference>
<dbReference type="GO" id="GO:0046872">
    <property type="term" value="F:metal ion binding"/>
    <property type="evidence" value="ECO:0007669"/>
    <property type="project" value="UniProtKB-KW"/>
</dbReference>
<dbReference type="EMBL" id="JH687552">
    <property type="protein sequence ID" value="EIN04908.1"/>
    <property type="molecule type" value="Genomic_DNA"/>
</dbReference>
<evidence type="ECO:0000256" key="1">
    <source>
        <dbReference type="ARBA" id="ARBA00001968"/>
    </source>
</evidence>
<gene>
    <name evidence="4" type="ORF">PUNSTDRAFT_75658</name>
</gene>
<dbReference type="InterPro" id="IPR027806">
    <property type="entry name" value="HARBI1_dom"/>
</dbReference>
<dbReference type="AlphaFoldDB" id="R7S3X3"/>
<dbReference type="GeneID" id="18885592"/>
<organism evidence="4 5">
    <name type="scientific">Punctularia strigosozonata (strain HHB-11173)</name>
    <name type="common">White-rot fungus</name>
    <dbReference type="NCBI Taxonomy" id="741275"/>
    <lineage>
        <taxon>Eukaryota</taxon>
        <taxon>Fungi</taxon>
        <taxon>Dikarya</taxon>
        <taxon>Basidiomycota</taxon>
        <taxon>Agaricomycotina</taxon>
        <taxon>Agaricomycetes</taxon>
        <taxon>Corticiales</taxon>
        <taxon>Punctulariaceae</taxon>
        <taxon>Punctularia</taxon>
    </lineage>
</organism>
<evidence type="ECO:0000313" key="5">
    <source>
        <dbReference type="Proteomes" id="UP000054196"/>
    </source>
</evidence>
<dbReference type="RefSeq" id="XP_007387831.1">
    <property type="nucleotide sequence ID" value="XM_007387769.1"/>
</dbReference>
<dbReference type="OrthoDB" id="5945905at2759"/>
<reference evidence="5" key="1">
    <citation type="journal article" date="2012" name="Science">
        <title>The Paleozoic origin of enzymatic lignin decomposition reconstructed from 31 fungal genomes.</title>
        <authorList>
            <person name="Floudas D."/>
            <person name="Binder M."/>
            <person name="Riley R."/>
            <person name="Barry K."/>
            <person name="Blanchette R.A."/>
            <person name="Henrissat B."/>
            <person name="Martinez A.T."/>
            <person name="Otillar R."/>
            <person name="Spatafora J.W."/>
            <person name="Yadav J.S."/>
            <person name="Aerts A."/>
            <person name="Benoit I."/>
            <person name="Boyd A."/>
            <person name="Carlson A."/>
            <person name="Copeland A."/>
            <person name="Coutinho P.M."/>
            <person name="de Vries R.P."/>
            <person name="Ferreira P."/>
            <person name="Findley K."/>
            <person name="Foster B."/>
            <person name="Gaskell J."/>
            <person name="Glotzer D."/>
            <person name="Gorecki P."/>
            <person name="Heitman J."/>
            <person name="Hesse C."/>
            <person name="Hori C."/>
            <person name="Igarashi K."/>
            <person name="Jurgens J.A."/>
            <person name="Kallen N."/>
            <person name="Kersten P."/>
            <person name="Kohler A."/>
            <person name="Kuees U."/>
            <person name="Kumar T.K.A."/>
            <person name="Kuo A."/>
            <person name="LaButti K."/>
            <person name="Larrondo L.F."/>
            <person name="Lindquist E."/>
            <person name="Ling A."/>
            <person name="Lombard V."/>
            <person name="Lucas S."/>
            <person name="Lundell T."/>
            <person name="Martin R."/>
            <person name="McLaughlin D.J."/>
            <person name="Morgenstern I."/>
            <person name="Morin E."/>
            <person name="Murat C."/>
            <person name="Nagy L.G."/>
            <person name="Nolan M."/>
            <person name="Ohm R.A."/>
            <person name="Patyshakuliyeva A."/>
            <person name="Rokas A."/>
            <person name="Ruiz-Duenas F.J."/>
            <person name="Sabat G."/>
            <person name="Salamov A."/>
            <person name="Samejima M."/>
            <person name="Schmutz J."/>
            <person name="Slot J.C."/>
            <person name="St John F."/>
            <person name="Stenlid J."/>
            <person name="Sun H."/>
            <person name="Sun S."/>
            <person name="Syed K."/>
            <person name="Tsang A."/>
            <person name="Wiebenga A."/>
            <person name="Young D."/>
            <person name="Pisabarro A."/>
            <person name="Eastwood D.C."/>
            <person name="Martin F."/>
            <person name="Cullen D."/>
            <person name="Grigoriev I.V."/>
            <person name="Hibbett D.S."/>
        </authorList>
    </citation>
    <scope>NUCLEOTIDE SEQUENCE [LARGE SCALE GENOMIC DNA]</scope>
    <source>
        <strain evidence="5">HHB-11173 SS5</strain>
    </source>
</reference>
<dbReference type="HOGENOM" id="CLU_059042_0_0_1"/>
<dbReference type="eggNOG" id="ENOG502RZYI">
    <property type="taxonomic scope" value="Eukaryota"/>
</dbReference>
<keyword evidence="2" id="KW-0479">Metal-binding</keyword>
<dbReference type="Proteomes" id="UP000054196">
    <property type="component" value="Unassembled WGS sequence"/>
</dbReference>
<sequence>MPQRFRADEIMKLVQAFEVPNPFITRSRYNCSAIEAFCLLCARFRSAADLHELTIKYRRSESALSEIVNEMVIFLDQSWGHLLGLDHESLLSPSHLETYAKAIRNAGVMSTHIWAFIDCTIREVCRPTRFQRQAYNGHKKHHAIKFQALALPNGLIGHLHGPVEGRRADGFLLADSGLLDWCREHAKRPNDGTSGTESFYHLFGDPAYGLSDVLISPFSGPGERTRQELEFNKQMSALRIEVEHVFGNVLNKWGFLRSSSKMRVYSSPVGCYYRVGVLLANAMNCLRPNQTSQFFECAPPSLQEYLHR</sequence>
<comment type="cofactor">
    <cofactor evidence="1">
        <name>a divalent metal cation</name>
        <dbReference type="ChEBI" id="CHEBI:60240"/>
    </cofactor>
</comment>
<name>R7S3X3_PUNST</name>
<protein>
    <recommendedName>
        <fullName evidence="3">DDE Tnp4 domain-containing protein</fullName>
    </recommendedName>
</protein>
<evidence type="ECO:0000259" key="3">
    <source>
        <dbReference type="Pfam" id="PF13359"/>
    </source>
</evidence>
<feature type="domain" description="DDE Tnp4" evidence="3">
    <location>
        <begin position="117"/>
        <end position="260"/>
    </location>
</feature>
<proteinExistence type="predicted"/>